<feature type="domain" description="Tyr recombinase" evidence="3">
    <location>
        <begin position="243"/>
        <end position="428"/>
    </location>
</feature>
<dbReference type="Gene3D" id="1.10.150.130">
    <property type="match status" value="1"/>
</dbReference>
<organism evidence="4 5">
    <name type="scientific">Ilyomonas limi</name>
    <dbReference type="NCBI Taxonomy" id="2575867"/>
    <lineage>
        <taxon>Bacteria</taxon>
        <taxon>Pseudomonadati</taxon>
        <taxon>Bacteroidota</taxon>
        <taxon>Chitinophagia</taxon>
        <taxon>Chitinophagales</taxon>
        <taxon>Chitinophagaceae</taxon>
        <taxon>Ilyomonas</taxon>
    </lineage>
</organism>
<dbReference type="OrthoDB" id="1493636at2"/>
<protein>
    <submittedName>
        <fullName evidence="4">Site-specific integrase</fullName>
    </submittedName>
</protein>
<evidence type="ECO:0000256" key="1">
    <source>
        <dbReference type="ARBA" id="ARBA00023125"/>
    </source>
</evidence>
<comment type="caution">
    <text evidence="4">The sequence shown here is derived from an EMBL/GenBank/DDBJ whole genome shotgun (WGS) entry which is preliminary data.</text>
</comment>
<dbReference type="AlphaFoldDB" id="A0A4U3KQD7"/>
<dbReference type="Pfam" id="PF00589">
    <property type="entry name" value="Phage_integrase"/>
    <property type="match status" value="1"/>
</dbReference>
<evidence type="ECO:0000259" key="3">
    <source>
        <dbReference type="PROSITE" id="PS51898"/>
    </source>
</evidence>
<dbReference type="EMBL" id="SZQL01000032">
    <property type="protein sequence ID" value="TKK64535.1"/>
    <property type="molecule type" value="Genomic_DNA"/>
</dbReference>
<dbReference type="Proteomes" id="UP000305848">
    <property type="component" value="Unassembled WGS sequence"/>
</dbReference>
<name>A0A4U3KQD7_9BACT</name>
<dbReference type="Gene3D" id="1.10.443.10">
    <property type="entry name" value="Intergrase catalytic core"/>
    <property type="match status" value="1"/>
</dbReference>
<evidence type="ECO:0000313" key="4">
    <source>
        <dbReference type="EMBL" id="TKK64535.1"/>
    </source>
</evidence>
<sequence>MLLPLKPICSASKVRKDGTSLIFLQYCKCESDKTLLNTDIAIPPKYWNKKLCRINDDLPAAYGSAEKLNLEVHRMFRLAEDIIHFAIQLKVEDTVSFAKKTFRPNLSASELEEIEKKHKTLKPVQNLDFFYQIDEYIKSKERKVSKETVGVFRQMKEHLLAFEVFRKKLISFECIDLEFYEKLVDFLTHEYVQKRRKELTKGLKINTIGKTVKQLRIFLKNRSKRKVILPIDLDGFKILEEEADAIYLTELEIQHIYTLDLSNHQHLIKYRDLLVFGCLTGLRFSDFSVIRSEDVRDKKLYKKQEKSDHWVVVPLREEAYTIFVHNFKRKIPRITNPDFNYYIKEVGKLAGIDELITFSYKRGNKDVVEVKPRYEWITSHTCRRSFCTNEFLASTPVKLIMKISGHKKESDFYRYIRISAEQAALQIERIWNERSTNNNNVKPQNFIRLLNH</sequence>
<keyword evidence="5" id="KW-1185">Reference proteome</keyword>
<dbReference type="InterPro" id="IPR002104">
    <property type="entry name" value="Integrase_catalytic"/>
</dbReference>
<evidence type="ECO:0000256" key="2">
    <source>
        <dbReference type="ARBA" id="ARBA00023172"/>
    </source>
</evidence>
<dbReference type="InterPro" id="IPR010998">
    <property type="entry name" value="Integrase_recombinase_N"/>
</dbReference>
<dbReference type="InterPro" id="IPR011010">
    <property type="entry name" value="DNA_brk_join_enz"/>
</dbReference>
<keyword evidence="1" id="KW-0238">DNA-binding</keyword>
<dbReference type="PROSITE" id="PS51898">
    <property type="entry name" value="TYR_RECOMBINASE"/>
    <property type="match status" value="1"/>
</dbReference>
<accession>A0A4U3KQD7</accession>
<dbReference type="InterPro" id="IPR025269">
    <property type="entry name" value="SAM-like_dom"/>
</dbReference>
<evidence type="ECO:0000313" key="5">
    <source>
        <dbReference type="Proteomes" id="UP000305848"/>
    </source>
</evidence>
<dbReference type="InterPro" id="IPR013762">
    <property type="entry name" value="Integrase-like_cat_sf"/>
</dbReference>
<proteinExistence type="predicted"/>
<keyword evidence="2" id="KW-0233">DNA recombination</keyword>
<dbReference type="GO" id="GO:0003677">
    <property type="term" value="F:DNA binding"/>
    <property type="evidence" value="ECO:0007669"/>
    <property type="project" value="UniProtKB-KW"/>
</dbReference>
<dbReference type="Pfam" id="PF13102">
    <property type="entry name" value="Phage_int_SAM_5"/>
    <property type="match status" value="1"/>
</dbReference>
<reference evidence="4 5" key="1">
    <citation type="submission" date="2019-05" db="EMBL/GenBank/DDBJ databases">
        <title>Panacibacter sp. strain 17mud1-8 Genome sequencing and assembly.</title>
        <authorList>
            <person name="Chhetri G."/>
        </authorList>
    </citation>
    <scope>NUCLEOTIDE SEQUENCE [LARGE SCALE GENOMIC DNA]</scope>
    <source>
        <strain evidence="4 5">17mud1-8</strain>
    </source>
</reference>
<dbReference type="RefSeq" id="WP_137264037.1">
    <property type="nucleotide sequence ID" value="NZ_SZQL01000032.1"/>
</dbReference>
<dbReference type="GO" id="GO:0006310">
    <property type="term" value="P:DNA recombination"/>
    <property type="evidence" value="ECO:0007669"/>
    <property type="project" value="UniProtKB-KW"/>
</dbReference>
<dbReference type="SUPFAM" id="SSF56349">
    <property type="entry name" value="DNA breaking-rejoining enzymes"/>
    <property type="match status" value="1"/>
</dbReference>
<dbReference type="GO" id="GO:0015074">
    <property type="term" value="P:DNA integration"/>
    <property type="evidence" value="ECO:0007669"/>
    <property type="project" value="InterPro"/>
</dbReference>
<gene>
    <name evidence="4" type="ORF">FC093_22290</name>
</gene>